<dbReference type="Proteomes" id="UP000221734">
    <property type="component" value="Chromosome Kuenenia_stuttgartiensis_MBR1"/>
</dbReference>
<dbReference type="KEGG" id="kst:KSMBR1_2905"/>
<dbReference type="InterPro" id="IPR046537">
    <property type="entry name" value="DUF6602"/>
</dbReference>
<feature type="domain" description="DUF6602" evidence="1">
    <location>
        <begin position="31"/>
        <end position="131"/>
    </location>
</feature>
<reference evidence="4" key="3">
    <citation type="submission" date="2017-10" db="EMBL/GenBank/DDBJ databases">
        <authorList>
            <person name="Frank J."/>
        </authorList>
    </citation>
    <scope>NUCLEOTIDE SEQUENCE [LARGE SCALE GENOMIC DNA]</scope>
</reference>
<reference evidence="3" key="4">
    <citation type="submission" date="2017-10" db="EMBL/GenBank/DDBJ databases">
        <authorList>
            <person name="Banno H."/>
            <person name="Chua N.-H."/>
        </authorList>
    </citation>
    <scope>NUCLEOTIDE SEQUENCE [LARGE SCALE GENOMIC DNA]</scope>
    <source>
        <strain evidence="3">Kuenenia_mbr1_ru-nijmegen</strain>
    </source>
</reference>
<reference evidence="2" key="1">
    <citation type="journal article" date="2006" name="Nature">
        <title>Deciphering the evolution and metabolism of an anammox bacterium from a community genome.</title>
        <authorList>
            <person name="Strous M."/>
            <person name="Pelletier E."/>
            <person name="Mangenot S."/>
            <person name="Rattei T."/>
            <person name="Lehner A."/>
            <person name="Taylor M.W."/>
            <person name="Horn M."/>
            <person name="Daims H."/>
            <person name="Bartol-Mavel D."/>
            <person name="Wincker P."/>
            <person name="Barbe V."/>
            <person name="Fonknechten N."/>
            <person name="Vallenet D."/>
            <person name="Segurens B."/>
            <person name="Schenowitz-Truong C."/>
            <person name="Medigue C."/>
            <person name="Collingro A."/>
            <person name="Snel B."/>
            <person name="Dutilh B.E."/>
            <person name="OpDenCamp H.J.M."/>
            <person name="vanDerDrift C."/>
            <person name="Cirpus I."/>
            <person name="vanDePas-Schoonen K.T."/>
            <person name="Harhangi H.R."/>
            <person name="vanNiftrik L."/>
            <person name="Schmid M."/>
            <person name="Keltjens J."/>
            <person name="vanDeVossenberg J."/>
            <person name="Kartal B."/>
            <person name="Meier H."/>
            <person name="Frishman D."/>
            <person name="Huynen M.A."/>
            <person name="Mewes H."/>
            <person name="Weissenbach J."/>
            <person name="Jetten M.S.M."/>
            <person name="Wagner M."/>
            <person name="LePaslier D."/>
        </authorList>
    </citation>
    <scope>NUCLEOTIDE SEQUENCE</scope>
</reference>
<dbReference type="EMBL" id="CT573073">
    <property type="protein sequence ID" value="CAJ71898.1"/>
    <property type="molecule type" value="Genomic_DNA"/>
</dbReference>
<dbReference type="AlphaFoldDB" id="Q1PXE5"/>
<evidence type="ECO:0000313" key="2">
    <source>
        <dbReference type="EMBL" id="CAJ71898.1"/>
    </source>
</evidence>
<name>Q1PXE5_KUEST</name>
<organism evidence="2">
    <name type="scientific">Kuenenia stuttgartiensis</name>
    <dbReference type="NCBI Taxonomy" id="174633"/>
    <lineage>
        <taxon>Bacteria</taxon>
        <taxon>Pseudomonadati</taxon>
        <taxon>Planctomycetota</taxon>
        <taxon>Candidatus Brocadiia</taxon>
        <taxon>Candidatus Brocadiales</taxon>
        <taxon>Candidatus Brocadiaceae</taxon>
        <taxon>Candidatus Kuenenia</taxon>
    </lineage>
</organism>
<dbReference type="CDD" id="cd21173">
    <property type="entry name" value="NucC-like"/>
    <property type="match status" value="1"/>
</dbReference>
<evidence type="ECO:0000313" key="4">
    <source>
        <dbReference type="Proteomes" id="UP000221734"/>
    </source>
</evidence>
<dbReference type="Pfam" id="PF20247">
    <property type="entry name" value="DUF6602"/>
    <property type="match status" value="1"/>
</dbReference>
<reference evidence="2" key="2">
    <citation type="submission" date="2006-01" db="EMBL/GenBank/DDBJ databases">
        <authorList>
            <person name="Genoscope"/>
        </authorList>
    </citation>
    <scope>NUCLEOTIDE SEQUENCE</scope>
</reference>
<dbReference type="OrthoDB" id="337432at2"/>
<evidence type="ECO:0000259" key="1">
    <source>
        <dbReference type="Pfam" id="PF20247"/>
    </source>
</evidence>
<sequence length="279" mass="32015">MKRSFKHSPNTKNQIMHQEEKAILLSVDRALSSSSNSQTIGSNGELPLIQFFNRYLPLTLKATTGYFITPSGILSPQIDIIIFDSRYPLLSENTDGSVLTMLHSVIACIEVKTNLKSSDIKKAWTNSIKIMQLASEIEGYGTIYGWQSILNSLIAYRCRQTLDTIKNVFKSLRTNPRSNLLTNFSIEILRIPEKKQSNKFEFGGSLHFEPYKNSNKDSAFVEFLPTFAKSYSPLSDFYYRTVYDCYYTLGRRNYSYNEIGWHFTKYMSWATASVNLINK</sequence>
<dbReference type="EMBL" id="LT934425">
    <property type="protein sequence ID" value="SOH05386.1"/>
    <property type="molecule type" value="Genomic_DNA"/>
</dbReference>
<gene>
    <name evidence="3" type="ORF">KSMBR1_2905</name>
    <name evidence="2" type="ORF">kustc1153</name>
</gene>
<protein>
    <recommendedName>
        <fullName evidence="1">DUF6602 domain-containing protein</fullName>
    </recommendedName>
</protein>
<proteinExistence type="predicted"/>
<evidence type="ECO:0000313" key="3">
    <source>
        <dbReference type="EMBL" id="SOH05386.1"/>
    </source>
</evidence>
<keyword evidence="4" id="KW-1185">Reference proteome</keyword>
<accession>Q1PXE5</accession>